<organism evidence="1 2">
    <name type="scientific">Pedobacter frigoris</name>
    <dbReference type="NCBI Taxonomy" id="2571272"/>
    <lineage>
        <taxon>Bacteria</taxon>
        <taxon>Pseudomonadati</taxon>
        <taxon>Bacteroidota</taxon>
        <taxon>Sphingobacteriia</taxon>
        <taxon>Sphingobacteriales</taxon>
        <taxon>Sphingobacteriaceae</taxon>
        <taxon>Pedobacter</taxon>
    </lineage>
</organism>
<gene>
    <name evidence="1" type="ORF">FA047_06715</name>
</gene>
<proteinExistence type="predicted"/>
<dbReference type="OrthoDB" id="768899at2"/>
<protein>
    <submittedName>
        <fullName evidence="1">Uncharacterized protein</fullName>
    </submittedName>
</protein>
<comment type="caution">
    <text evidence="1">The sequence shown here is derived from an EMBL/GenBank/DDBJ whole genome shotgun (WGS) entry which is preliminary data.</text>
</comment>
<evidence type="ECO:0000313" key="2">
    <source>
        <dbReference type="Proteomes" id="UP000307244"/>
    </source>
</evidence>
<reference evidence="1 2" key="1">
    <citation type="submission" date="2019-04" db="EMBL/GenBank/DDBJ databases">
        <title>Pedobacter sp. RP-3-15 sp. nov., isolated from Arctic soil.</title>
        <authorList>
            <person name="Dahal R.H."/>
            <person name="Kim D.-U."/>
        </authorList>
    </citation>
    <scope>NUCLEOTIDE SEQUENCE [LARGE SCALE GENOMIC DNA]</scope>
    <source>
        <strain evidence="1 2">RP-3-15</strain>
    </source>
</reference>
<accession>A0A4V5NZH5</accession>
<dbReference type="RefSeq" id="WP_136835232.1">
    <property type="nucleotide sequence ID" value="NZ_SWBQ01000002.1"/>
</dbReference>
<dbReference type="AlphaFoldDB" id="A0A4V5NZH5"/>
<dbReference type="EMBL" id="SWBQ01000002">
    <property type="protein sequence ID" value="TKC06958.1"/>
    <property type="molecule type" value="Genomic_DNA"/>
</dbReference>
<sequence>MNKINMKALLCVVLLLGTTLLVNSCKRGLEIKDQPQVVLNEAILKAKAHVESILQEQGSDSFVKTMGFEMNWEKAIVDSANHIRVPIYFDLSKLKPKDSKQTAPAKTKDVFELYIKNVRGQTEVSIMQFMSIGGKYYPMRYTLAGQLKTKLKASVFKRDVLSIGGNGDKILSSVFNKKMITESGVMELIQMTYGSNYLAAVIYECPLGTLFDPVACLCDFPENVSSGAIYPELFMMIITASSTYQIVPYTYSFHPSEITDDDPEYPDGPVNNQVGDCAGVTGGNAYNTCCGCIGGSTGISDCSEFSDSPTLTPTASIAEVSPSAAAITMLGGDWGLALDESIDLEIGASLSDCVWKAVLKSAKGNYSVQARLVAGCSEVGGTNSYNYCAQVTDLKALGNAAGLWYMVSAVRAHENVHVTRILPSLNYVLSTIQANVKTLTVPAIGQTKAQAIAQLMSLAAFQAVKNDAETIWRDEYWGTVEADHLGSCLTAEHNIVDPVGIVICNNASTYTPAWPACTSCPY</sequence>
<name>A0A4V5NZH5_9SPHI</name>
<keyword evidence="2" id="KW-1185">Reference proteome</keyword>
<evidence type="ECO:0000313" key="1">
    <source>
        <dbReference type="EMBL" id="TKC06958.1"/>
    </source>
</evidence>
<dbReference type="Proteomes" id="UP000307244">
    <property type="component" value="Unassembled WGS sequence"/>
</dbReference>